<evidence type="ECO:0000256" key="9">
    <source>
        <dbReference type="ARBA" id="ARBA00023211"/>
    </source>
</evidence>
<feature type="domain" description="Pyruvate carboxyltransferase" evidence="13">
    <location>
        <begin position="5"/>
        <end position="266"/>
    </location>
</feature>
<dbReference type="InterPro" id="IPR002034">
    <property type="entry name" value="AIPM/Hcit_synth_CS"/>
</dbReference>
<dbReference type="InterPro" id="IPR050073">
    <property type="entry name" value="2-IPM_HCS-like"/>
</dbReference>
<comment type="pathway">
    <text evidence="1">Amino-acid biosynthesis; L-leucine biosynthesis; L-leucine from 3-methyl-2-oxobutanoate: step 1/4.</text>
</comment>
<evidence type="ECO:0000256" key="11">
    <source>
        <dbReference type="NCBIfam" id="TIGR00973"/>
    </source>
</evidence>
<keyword evidence="5" id="KW-0432">Leucine biosynthesis</keyword>
<keyword evidence="6" id="KW-0028">Amino-acid biosynthesis</keyword>
<keyword evidence="17" id="KW-1185">Reference proteome</keyword>
<evidence type="ECO:0000313" key="14">
    <source>
        <dbReference type="EMBL" id="GGE39171.1"/>
    </source>
</evidence>
<evidence type="ECO:0000256" key="7">
    <source>
        <dbReference type="ARBA" id="ARBA00022679"/>
    </source>
</evidence>
<evidence type="ECO:0000256" key="6">
    <source>
        <dbReference type="ARBA" id="ARBA00022605"/>
    </source>
</evidence>
<evidence type="ECO:0000256" key="10">
    <source>
        <dbReference type="ARBA" id="ARBA00023304"/>
    </source>
</evidence>
<dbReference type="SMART" id="SM00917">
    <property type="entry name" value="LeuA_dimer"/>
    <property type="match status" value="1"/>
</dbReference>
<sequence>MQEKIFLFDTTLRDGEQAPGCQLTTIEKILIAKELELLGVDIIEAGFPASSPGDFNAVVEVSKAITNPIICALTRTKEKDISIAAEALKYAKRKRIQTGIGTSDYHIKYKFQSTRENIIEIATSSVRFARNLVDDVQFFAEDAGRADLNYLAKVIEAVIEAGATVVNIPDTNGFCLPEEYAAKIRFLKENVKNIDKAIISAHCHNDLGMATANSIAALLSGARQVECTVNGVGERAGNTSLEEVIMALHVKNNLPIKINADTTRLYSLSRMVSRMMRTPVQPNKAIVGKNAFAHSSGIHQDGVIKNKANYEIMKPEDVGTKAPVLMLTARSGRAALQYRLQLIGYNEITKDELDEIYERFIQIADVKKEIHDHDLKALMGEENAGSGIVLKKLEIKTGLDIKPEAFITLLVNHEEKTIQSKGNGPLDAAVCGINSLIQKVITIEDIDVQPVTAGSSADSNVFIRVLYNKIFYEGFASGPDIVLSMVNAYLVAVNKIE</sequence>
<dbReference type="Pfam" id="PF22617">
    <property type="entry name" value="HCS_D2"/>
    <property type="match status" value="1"/>
</dbReference>
<dbReference type="EMBL" id="BMJO01000001">
    <property type="protein sequence ID" value="GGE39171.1"/>
    <property type="molecule type" value="Genomic_DNA"/>
</dbReference>
<reference evidence="14" key="4">
    <citation type="submission" date="2024-05" db="EMBL/GenBank/DDBJ databases">
        <authorList>
            <person name="Sun Q."/>
            <person name="Zhou Y."/>
        </authorList>
    </citation>
    <scope>NUCLEOTIDE SEQUENCE</scope>
    <source>
        <strain evidence="14">CGMCC 1.15644</strain>
    </source>
</reference>
<dbReference type="PANTHER" id="PTHR10277:SF9">
    <property type="entry name" value="2-ISOPROPYLMALATE SYNTHASE 1, CHLOROPLASTIC-RELATED"/>
    <property type="match status" value="1"/>
</dbReference>
<accession>A0A4R2H9R5</accession>
<dbReference type="Proteomes" id="UP000295684">
    <property type="component" value="Unassembled WGS sequence"/>
</dbReference>
<dbReference type="Gene3D" id="3.30.160.270">
    <property type="match status" value="1"/>
</dbReference>
<evidence type="ECO:0000256" key="5">
    <source>
        <dbReference type="ARBA" id="ARBA00022430"/>
    </source>
</evidence>
<evidence type="ECO:0000313" key="17">
    <source>
        <dbReference type="Proteomes" id="UP000622648"/>
    </source>
</evidence>
<dbReference type="InterPro" id="IPR000891">
    <property type="entry name" value="PYR_CT"/>
</dbReference>
<dbReference type="OrthoDB" id="9804858at2"/>
<dbReference type="FunFam" id="3.20.20.70:FF:000010">
    <property type="entry name" value="2-isopropylmalate synthase"/>
    <property type="match status" value="1"/>
</dbReference>
<dbReference type="Pfam" id="PF00682">
    <property type="entry name" value="HMGL-like"/>
    <property type="match status" value="1"/>
</dbReference>
<evidence type="ECO:0000256" key="1">
    <source>
        <dbReference type="ARBA" id="ARBA00004689"/>
    </source>
</evidence>
<keyword evidence="10" id="KW-0100">Branched-chain amino acid biosynthesis</keyword>
<proteinExistence type="inferred from homology"/>
<protein>
    <recommendedName>
        <fullName evidence="4 11">2-isopropylmalate synthase</fullName>
        <ecNumber evidence="3 11">2.3.3.13</ecNumber>
    </recommendedName>
</protein>
<comment type="similarity">
    <text evidence="2">Belongs to the alpha-IPM synthase/homocitrate synthase family. LeuA type 1 subfamily.</text>
</comment>
<dbReference type="SUPFAM" id="SSF51569">
    <property type="entry name" value="Aldolase"/>
    <property type="match status" value="1"/>
</dbReference>
<keyword evidence="9" id="KW-0464">Manganese</keyword>
<dbReference type="PROSITE" id="PS50991">
    <property type="entry name" value="PYR_CT"/>
    <property type="match status" value="1"/>
</dbReference>
<reference evidence="14" key="1">
    <citation type="journal article" date="2014" name="Int. J. Syst. Evol. Microbiol.">
        <title>Complete genome of a new Firmicutes species belonging to the dominant human colonic microbiota ('Ruminococcus bicirculans') reveals two chromosomes and a selective capacity to utilize plant glucans.</title>
        <authorList>
            <consortium name="NISC Comparative Sequencing Program"/>
            <person name="Wegmann U."/>
            <person name="Louis P."/>
            <person name="Goesmann A."/>
            <person name="Henrissat B."/>
            <person name="Duncan S.H."/>
            <person name="Flint H.J."/>
        </authorList>
    </citation>
    <scope>NUCLEOTIDE SEQUENCE</scope>
    <source>
        <strain evidence="14">CGMCC 1.15644</strain>
    </source>
</reference>
<dbReference type="PROSITE" id="PS00815">
    <property type="entry name" value="AIPM_HOMOCIT_SYNTH_1"/>
    <property type="match status" value="1"/>
</dbReference>
<dbReference type="GO" id="GO:0009098">
    <property type="term" value="P:L-leucine biosynthetic process"/>
    <property type="evidence" value="ECO:0007669"/>
    <property type="project" value="UniProtKB-UniRule"/>
</dbReference>
<evidence type="ECO:0000256" key="2">
    <source>
        <dbReference type="ARBA" id="ARBA00009396"/>
    </source>
</evidence>
<dbReference type="UniPathway" id="UPA00048">
    <property type="reaction ID" value="UER00070"/>
</dbReference>
<gene>
    <name evidence="14" type="primary">leuA</name>
    <name evidence="15" type="ORF">EV200_107105</name>
    <name evidence="14" type="ORF">GCM10011413_00960</name>
</gene>
<dbReference type="SUPFAM" id="SSF110921">
    <property type="entry name" value="2-isopropylmalate synthase LeuA, allosteric (dimerisation) domain"/>
    <property type="match status" value="1"/>
</dbReference>
<dbReference type="Gene3D" id="1.10.238.260">
    <property type="match status" value="1"/>
</dbReference>
<keyword evidence="7 12" id="KW-0808">Transferase</keyword>
<dbReference type="CDD" id="cd07940">
    <property type="entry name" value="DRE_TIM_IPMS"/>
    <property type="match status" value="1"/>
</dbReference>
<dbReference type="InterPro" id="IPR013785">
    <property type="entry name" value="Aldolase_TIM"/>
</dbReference>
<reference evidence="15 16" key="3">
    <citation type="submission" date="2019-03" db="EMBL/GenBank/DDBJ databases">
        <title>Genomic Encyclopedia of Type Strains, Phase IV (KMG-IV): sequencing the most valuable type-strain genomes for metagenomic binning, comparative biology and taxonomic classification.</title>
        <authorList>
            <person name="Goeker M."/>
        </authorList>
    </citation>
    <scope>NUCLEOTIDE SEQUENCE [LARGE SCALE GENOMIC DNA]</scope>
    <source>
        <strain evidence="15 16">DSM 103236</strain>
    </source>
</reference>
<reference evidence="17" key="2">
    <citation type="journal article" date="2019" name="Int. J. Syst. Evol. Microbiol.">
        <title>The Global Catalogue of Microorganisms (GCM) 10K type strain sequencing project: providing services to taxonomists for standard genome sequencing and annotation.</title>
        <authorList>
            <consortium name="The Broad Institute Genomics Platform"/>
            <consortium name="The Broad Institute Genome Sequencing Center for Infectious Disease"/>
            <person name="Wu L."/>
            <person name="Ma J."/>
        </authorList>
    </citation>
    <scope>NUCLEOTIDE SEQUENCE [LARGE SCALE GENOMIC DNA]</scope>
    <source>
        <strain evidence="17">CGMCC 1.15644</strain>
    </source>
</reference>
<evidence type="ECO:0000256" key="12">
    <source>
        <dbReference type="RuleBase" id="RU003523"/>
    </source>
</evidence>
<dbReference type="InterPro" id="IPR036230">
    <property type="entry name" value="LeuA_allosteric_dom_sf"/>
</dbReference>
<dbReference type="InterPro" id="IPR054691">
    <property type="entry name" value="LeuA/HCS_post-cat"/>
</dbReference>
<comment type="caution">
    <text evidence="15">The sequence shown here is derived from an EMBL/GenBank/DDBJ whole genome shotgun (WGS) entry which is preliminary data.</text>
</comment>
<dbReference type="FunFam" id="1.10.238.260:FF:000001">
    <property type="entry name" value="2-isopropylmalate synthase"/>
    <property type="match status" value="1"/>
</dbReference>
<dbReference type="InterPro" id="IPR005671">
    <property type="entry name" value="LeuA_bact_synth"/>
</dbReference>
<dbReference type="Proteomes" id="UP000622648">
    <property type="component" value="Unassembled WGS sequence"/>
</dbReference>
<dbReference type="InterPro" id="IPR013709">
    <property type="entry name" value="2-isopropylmalate_synth_dimer"/>
</dbReference>
<dbReference type="Pfam" id="PF08502">
    <property type="entry name" value="LeuA_dimer"/>
    <property type="match status" value="1"/>
</dbReference>
<evidence type="ECO:0000259" key="13">
    <source>
        <dbReference type="PROSITE" id="PS50991"/>
    </source>
</evidence>
<dbReference type="GO" id="GO:0046872">
    <property type="term" value="F:metal ion binding"/>
    <property type="evidence" value="ECO:0007669"/>
    <property type="project" value="UniProtKB-KW"/>
</dbReference>
<dbReference type="EMBL" id="SLWO01000007">
    <property type="protein sequence ID" value="TCO21511.1"/>
    <property type="molecule type" value="Genomic_DNA"/>
</dbReference>
<dbReference type="RefSeq" id="WP_132534917.1">
    <property type="nucleotide sequence ID" value="NZ_BMJO01000001.1"/>
</dbReference>
<dbReference type="EC" id="2.3.3.13" evidence="3 11"/>
<name>A0A4R2H9R5_9SPHI</name>
<evidence type="ECO:0000256" key="4">
    <source>
        <dbReference type="ARBA" id="ARBA00018198"/>
    </source>
</evidence>
<evidence type="ECO:0000256" key="8">
    <source>
        <dbReference type="ARBA" id="ARBA00022723"/>
    </source>
</evidence>
<evidence type="ECO:0000313" key="16">
    <source>
        <dbReference type="Proteomes" id="UP000295684"/>
    </source>
</evidence>
<dbReference type="GO" id="GO:0003852">
    <property type="term" value="F:2-isopropylmalate synthase activity"/>
    <property type="evidence" value="ECO:0007669"/>
    <property type="project" value="UniProtKB-UniRule"/>
</dbReference>
<evidence type="ECO:0000313" key="15">
    <source>
        <dbReference type="EMBL" id="TCO21511.1"/>
    </source>
</evidence>
<dbReference type="PANTHER" id="PTHR10277">
    <property type="entry name" value="HOMOCITRATE SYNTHASE-RELATED"/>
    <property type="match status" value="1"/>
</dbReference>
<dbReference type="PROSITE" id="PS00816">
    <property type="entry name" value="AIPM_HOMOCIT_SYNTH_2"/>
    <property type="match status" value="1"/>
</dbReference>
<dbReference type="NCBIfam" id="TIGR00973">
    <property type="entry name" value="leuA_bact"/>
    <property type="match status" value="1"/>
</dbReference>
<evidence type="ECO:0000256" key="3">
    <source>
        <dbReference type="ARBA" id="ARBA00012973"/>
    </source>
</evidence>
<organism evidence="15 16">
    <name type="scientific">Pedobacter psychrotolerans</name>
    <dbReference type="NCBI Taxonomy" id="1843235"/>
    <lineage>
        <taxon>Bacteria</taxon>
        <taxon>Pseudomonadati</taxon>
        <taxon>Bacteroidota</taxon>
        <taxon>Sphingobacteriia</taxon>
        <taxon>Sphingobacteriales</taxon>
        <taxon>Sphingobacteriaceae</taxon>
        <taxon>Pedobacter</taxon>
    </lineage>
</organism>
<dbReference type="AlphaFoldDB" id="A0A4R2H9R5"/>
<keyword evidence="8" id="KW-0479">Metal-binding</keyword>
<dbReference type="Gene3D" id="3.20.20.70">
    <property type="entry name" value="Aldolase class I"/>
    <property type="match status" value="1"/>
</dbReference>
<dbReference type="NCBIfam" id="NF002086">
    <property type="entry name" value="PRK00915.1-3"/>
    <property type="match status" value="1"/>
</dbReference>